<evidence type="ECO:0000313" key="4">
    <source>
        <dbReference type="EMBL" id="AZS52012.1"/>
    </source>
</evidence>
<evidence type="ECO:0000256" key="1">
    <source>
        <dbReference type="ARBA" id="ARBA00022679"/>
    </source>
</evidence>
<name>A0A451EQA2_9GAMM</name>
<organism evidence="4 5">
    <name type="scientific">Entomomonas moraniae</name>
    <dbReference type="NCBI Taxonomy" id="2213226"/>
    <lineage>
        <taxon>Bacteria</taxon>
        <taxon>Pseudomonadati</taxon>
        <taxon>Pseudomonadota</taxon>
        <taxon>Gammaproteobacteria</taxon>
        <taxon>Pseudomonadales</taxon>
        <taxon>Pseudomonadaceae</taxon>
        <taxon>Entomomonas</taxon>
    </lineage>
</organism>
<protein>
    <submittedName>
        <fullName evidence="4">Acetyltransferase</fullName>
    </submittedName>
</protein>
<proteinExistence type="predicted"/>
<accession>A0A451EQA2</accession>
<keyword evidence="2" id="KW-0012">Acyltransferase</keyword>
<dbReference type="EMBL" id="CP029822">
    <property type="protein sequence ID" value="AZS52012.1"/>
    <property type="molecule type" value="Genomic_DNA"/>
</dbReference>
<keyword evidence="5" id="KW-1185">Reference proteome</keyword>
<evidence type="ECO:0000256" key="2">
    <source>
        <dbReference type="ARBA" id="ARBA00023315"/>
    </source>
</evidence>
<reference evidence="5" key="1">
    <citation type="submission" date="2018-06" db="EMBL/GenBank/DDBJ databases">
        <title>Complete genome of Pseudomonas insecticola strain QZS01.</title>
        <authorList>
            <person name="Wang J."/>
            <person name="Su Q."/>
        </authorList>
    </citation>
    <scope>NUCLEOTIDE SEQUENCE [LARGE SCALE GENOMIC DNA]</scope>
    <source>
        <strain evidence="5">QZS01</strain>
    </source>
</reference>
<dbReference type="Proteomes" id="UP000273143">
    <property type="component" value="Chromosome"/>
</dbReference>
<sequence length="146" mass="16505">MISITTPNKNEYPLLLEIWEASVKATHHFLTQEVIAELKPCVLQDYFPMVNLFCSLNDKQKITGFAGVQGDKLEMLFIDPTLRGQGIGKALLNHAITQFNINYVDVNEQNPQATAFYLHHGFKIIGRSPLDGQGKPYPLLHLKLKE</sequence>
<evidence type="ECO:0000259" key="3">
    <source>
        <dbReference type="PROSITE" id="PS51186"/>
    </source>
</evidence>
<dbReference type="PANTHER" id="PTHR43800">
    <property type="entry name" value="PEPTIDYL-LYSINE N-ACETYLTRANSFERASE YJAB"/>
    <property type="match status" value="1"/>
</dbReference>
<keyword evidence="1 4" id="KW-0808">Transferase</keyword>
<dbReference type="CDD" id="cd04301">
    <property type="entry name" value="NAT_SF"/>
    <property type="match status" value="1"/>
</dbReference>
<dbReference type="RefSeq" id="WP_127164670.1">
    <property type="nucleotide sequence ID" value="NZ_CP029822.1"/>
</dbReference>
<dbReference type="KEGG" id="emo:DM558_15080"/>
<evidence type="ECO:0000313" key="5">
    <source>
        <dbReference type="Proteomes" id="UP000273143"/>
    </source>
</evidence>
<dbReference type="Gene3D" id="3.40.630.30">
    <property type="match status" value="1"/>
</dbReference>
<feature type="domain" description="N-acetyltransferase" evidence="3">
    <location>
        <begin position="2"/>
        <end position="146"/>
    </location>
</feature>
<dbReference type="PROSITE" id="PS51186">
    <property type="entry name" value="GNAT"/>
    <property type="match status" value="1"/>
</dbReference>
<dbReference type="AlphaFoldDB" id="A0A451EQA2"/>
<dbReference type="InterPro" id="IPR016181">
    <property type="entry name" value="Acyl_CoA_acyltransferase"/>
</dbReference>
<dbReference type="SUPFAM" id="SSF55729">
    <property type="entry name" value="Acyl-CoA N-acyltransferases (Nat)"/>
    <property type="match status" value="1"/>
</dbReference>
<gene>
    <name evidence="4" type="ORF">DM558_15080</name>
</gene>
<dbReference type="GO" id="GO:0016747">
    <property type="term" value="F:acyltransferase activity, transferring groups other than amino-acyl groups"/>
    <property type="evidence" value="ECO:0007669"/>
    <property type="project" value="InterPro"/>
</dbReference>
<dbReference type="NCBIfam" id="NF007807">
    <property type="entry name" value="PRK10514.1"/>
    <property type="match status" value="1"/>
</dbReference>
<dbReference type="Pfam" id="PF13673">
    <property type="entry name" value="Acetyltransf_10"/>
    <property type="match status" value="1"/>
</dbReference>
<dbReference type="InterPro" id="IPR000182">
    <property type="entry name" value="GNAT_dom"/>
</dbReference>
<dbReference type="PANTHER" id="PTHR43800:SF1">
    <property type="entry name" value="PEPTIDYL-LYSINE N-ACETYLTRANSFERASE YJAB"/>
    <property type="match status" value="1"/>
</dbReference>